<sequence>MTMRPFDILIAEDNEDDILLIREAFETVNMANRVAVVRDGEEALAYLRGEGPFSQCPFPGLVLLDINMPKKTGLEVLAEIKSDPRFRPLPVVMLTVSEREEDIVRSYEQGACSYIRKPVTFSRFLSVVKEFELYWTLVSRVPTLKR</sequence>
<dbReference type="InterPro" id="IPR001789">
    <property type="entry name" value="Sig_transdc_resp-reg_receiver"/>
</dbReference>
<keyword evidence="1" id="KW-0597">Phosphoprotein</keyword>
<evidence type="ECO:0000256" key="1">
    <source>
        <dbReference type="PROSITE-ProRule" id="PRU00169"/>
    </source>
</evidence>
<keyword evidence="4" id="KW-1185">Reference proteome</keyword>
<evidence type="ECO:0000313" key="3">
    <source>
        <dbReference type="EMBL" id="CBK42747.1"/>
    </source>
</evidence>
<dbReference type="OrthoDB" id="9785718at2"/>
<accession>D8PHL0</accession>
<dbReference type="InterPro" id="IPR052893">
    <property type="entry name" value="TCS_response_regulator"/>
</dbReference>
<organism evidence="3 4">
    <name type="scientific">Nitrospira defluvii</name>
    <dbReference type="NCBI Taxonomy" id="330214"/>
    <lineage>
        <taxon>Bacteria</taxon>
        <taxon>Pseudomonadati</taxon>
        <taxon>Nitrospirota</taxon>
        <taxon>Nitrospiria</taxon>
        <taxon>Nitrospirales</taxon>
        <taxon>Nitrospiraceae</taxon>
        <taxon>Nitrospira</taxon>
    </lineage>
</organism>
<dbReference type="Pfam" id="PF00072">
    <property type="entry name" value="Response_reg"/>
    <property type="match status" value="1"/>
</dbReference>
<evidence type="ECO:0000313" key="4">
    <source>
        <dbReference type="Proteomes" id="UP000001660"/>
    </source>
</evidence>
<dbReference type="KEGG" id="nde:NIDE3051"/>
<dbReference type="SUPFAM" id="SSF52172">
    <property type="entry name" value="CheY-like"/>
    <property type="match status" value="1"/>
</dbReference>
<dbReference type="EMBL" id="FP929003">
    <property type="protein sequence ID" value="CBK42747.1"/>
    <property type="molecule type" value="Genomic_DNA"/>
</dbReference>
<dbReference type="InterPro" id="IPR011006">
    <property type="entry name" value="CheY-like_superfamily"/>
</dbReference>
<dbReference type="SMART" id="SM00448">
    <property type="entry name" value="REC"/>
    <property type="match status" value="1"/>
</dbReference>
<name>D8PHL0_9BACT</name>
<reference evidence="3 4" key="1">
    <citation type="journal article" date="2010" name="Proc. Natl. Acad. Sci. U.S.A.">
        <title>A Nitrospira metagenome illuminates the physiology and evolution of globally important nitrite-oxidizing bacteria.</title>
        <authorList>
            <person name="Lucker S."/>
            <person name="Wagner M."/>
            <person name="Maixner F."/>
            <person name="Pelletier E."/>
            <person name="Koch H."/>
            <person name="Vacherie B."/>
            <person name="Rattei T."/>
            <person name="Sinninghe Damste J."/>
            <person name="Spieck E."/>
            <person name="Le Paslier D."/>
            <person name="Daims H."/>
        </authorList>
    </citation>
    <scope>NUCLEOTIDE SEQUENCE [LARGE SCALE GENOMIC DNA]</scope>
</reference>
<dbReference type="AlphaFoldDB" id="D8PHL0"/>
<dbReference type="PROSITE" id="PS50110">
    <property type="entry name" value="RESPONSE_REGULATORY"/>
    <property type="match status" value="1"/>
</dbReference>
<dbReference type="GO" id="GO:0000160">
    <property type="term" value="P:phosphorelay signal transduction system"/>
    <property type="evidence" value="ECO:0007669"/>
    <property type="project" value="InterPro"/>
</dbReference>
<dbReference type="HOGENOM" id="CLU_000445_69_17_0"/>
<feature type="domain" description="Response regulatory" evidence="2">
    <location>
        <begin position="7"/>
        <end position="132"/>
    </location>
</feature>
<dbReference type="eggNOG" id="COG0745">
    <property type="taxonomic scope" value="Bacteria"/>
</dbReference>
<dbReference type="STRING" id="330214.NIDE3051"/>
<gene>
    <name evidence="3" type="ORF">NIDE3051</name>
</gene>
<evidence type="ECO:0000259" key="2">
    <source>
        <dbReference type="PROSITE" id="PS50110"/>
    </source>
</evidence>
<dbReference type="PANTHER" id="PTHR44520">
    <property type="entry name" value="RESPONSE REGULATOR RCP1-RELATED"/>
    <property type="match status" value="1"/>
</dbReference>
<proteinExistence type="predicted"/>
<dbReference type="Gene3D" id="3.40.50.2300">
    <property type="match status" value="1"/>
</dbReference>
<dbReference type="CDD" id="cd17557">
    <property type="entry name" value="REC_Rcp-like"/>
    <property type="match status" value="1"/>
</dbReference>
<dbReference type="Proteomes" id="UP000001660">
    <property type="component" value="Chromosome"/>
</dbReference>
<feature type="modified residue" description="4-aspartylphosphate" evidence="1">
    <location>
        <position position="65"/>
    </location>
</feature>
<protein>
    <submittedName>
        <fullName evidence="3">CheY-like response regulator</fullName>
    </submittedName>
</protein>